<accession>A0A7X6MI15</accession>
<keyword evidence="2" id="KW-0472">Membrane</keyword>
<proteinExistence type="predicted"/>
<dbReference type="AlphaFoldDB" id="A0A7X6MI15"/>
<organism evidence="3 4">
    <name type="scientific">Nocardiopsis alborubida</name>
    <dbReference type="NCBI Taxonomy" id="146802"/>
    <lineage>
        <taxon>Bacteria</taxon>
        <taxon>Bacillati</taxon>
        <taxon>Actinomycetota</taxon>
        <taxon>Actinomycetes</taxon>
        <taxon>Streptosporangiales</taxon>
        <taxon>Nocardiopsidaceae</taxon>
        <taxon>Nocardiopsis</taxon>
    </lineage>
</organism>
<feature type="transmembrane region" description="Helical" evidence="2">
    <location>
        <begin position="73"/>
        <end position="94"/>
    </location>
</feature>
<keyword evidence="4" id="KW-1185">Reference proteome</keyword>
<feature type="compositionally biased region" description="Polar residues" evidence="1">
    <location>
        <begin position="568"/>
        <end position="580"/>
    </location>
</feature>
<evidence type="ECO:0000256" key="2">
    <source>
        <dbReference type="SAM" id="Phobius"/>
    </source>
</evidence>
<protein>
    <submittedName>
        <fullName evidence="3">Uncharacterized protein</fullName>
    </submittedName>
</protein>
<keyword evidence="2" id="KW-1133">Transmembrane helix</keyword>
<name>A0A7X6MI15_9ACTN</name>
<dbReference type="RefSeq" id="WP_061080234.1">
    <property type="nucleotide sequence ID" value="NZ_JAAXPG010000020.1"/>
</dbReference>
<sequence length="589" mass="64728">MPSTSPLPPTASYTHSKATRLLCAGAYLDPEFRETAITELIEHPERTVPPSLGYDVATVLRHCLRARSMDMKAASLVLAIVIVLVVWGLVAGSLRIESLVALFSLINPPDFLILFDATDPPELTDQENSTARAMGTAALISLALFAFVGLFSRRRQKLLGRSAPFLTASGRRTTGPVSRGRRFRALVLALLNLALTVLWILFAYSFLGAGHVPVALALLSPPALLLAIGVWHQLDLSRVLWTELTRHSFTGTSPEVAPSLFTKQRAGTMAAIDREQFSRLILYNEDDPFLGAGDPYRPWSLALELERRPDTPDSAKPLDGRRVLDLITPRLAKLAEVSSRTSRDRLKDMELQECVLLPAALPTDARRAKLPYGDGNIRRHLEEATGEGAEQRRHFLRIRVGGWGEEVVTTVFVRVHTQGDLLILEVLPYVLPPLRSAFHEVDTLTERSTRFRMSALVAAPAMTMTVLARGTGTLRSWWFEWRGPAGGRAQRAPQLSVRELGSRGTRSMLQEMDVKRYVKTIQDRITSGAHQALAEAGYKTEEFQQQVVNISRGGVFIGGSMTGSIATGASAQAVTGTDPTATAKEEDKR</sequence>
<keyword evidence="2" id="KW-0812">Transmembrane</keyword>
<evidence type="ECO:0000313" key="4">
    <source>
        <dbReference type="Proteomes" id="UP000553209"/>
    </source>
</evidence>
<feature type="transmembrane region" description="Helical" evidence="2">
    <location>
        <begin position="133"/>
        <end position="151"/>
    </location>
</feature>
<evidence type="ECO:0000256" key="1">
    <source>
        <dbReference type="SAM" id="MobiDB-lite"/>
    </source>
</evidence>
<evidence type="ECO:0000313" key="3">
    <source>
        <dbReference type="EMBL" id="NKZ00094.1"/>
    </source>
</evidence>
<comment type="caution">
    <text evidence="3">The sequence shown here is derived from an EMBL/GenBank/DDBJ whole genome shotgun (WGS) entry which is preliminary data.</text>
</comment>
<feature type="transmembrane region" description="Helical" evidence="2">
    <location>
        <begin position="185"/>
        <end position="206"/>
    </location>
</feature>
<reference evidence="3 4" key="1">
    <citation type="submission" date="2020-04" db="EMBL/GenBank/DDBJ databases">
        <title>MicrobeNet Type strains.</title>
        <authorList>
            <person name="Nicholson A.C."/>
        </authorList>
    </citation>
    <scope>NUCLEOTIDE SEQUENCE [LARGE SCALE GENOMIC DNA]</scope>
    <source>
        <strain evidence="3 4">ATCC 23612</strain>
    </source>
</reference>
<gene>
    <name evidence="3" type="ORF">HGB44_20830</name>
</gene>
<dbReference type="Proteomes" id="UP000553209">
    <property type="component" value="Unassembled WGS sequence"/>
</dbReference>
<dbReference type="EMBL" id="JAAXPG010000020">
    <property type="protein sequence ID" value="NKZ00094.1"/>
    <property type="molecule type" value="Genomic_DNA"/>
</dbReference>
<feature type="region of interest" description="Disordered" evidence="1">
    <location>
        <begin position="568"/>
        <end position="589"/>
    </location>
</feature>